<protein>
    <submittedName>
        <fullName evidence="1">Uncharacterized protein</fullName>
    </submittedName>
</protein>
<evidence type="ECO:0000313" key="1">
    <source>
        <dbReference type="EMBL" id="ORY59131.1"/>
    </source>
</evidence>
<dbReference type="GeneID" id="63777249"/>
<dbReference type="EMBL" id="MCFJ01000014">
    <property type="protein sequence ID" value="ORY59131.1"/>
    <property type="molecule type" value="Genomic_DNA"/>
</dbReference>
<proteinExistence type="predicted"/>
<comment type="caution">
    <text evidence="1">The sequence shown here is derived from an EMBL/GenBank/DDBJ whole genome shotgun (WGS) entry which is preliminary data.</text>
</comment>
<sequence>MRTSSWLGVRWQTRTRGHPCFGTRLLGLRHQGPDHETWGDHVVNLSLLVEWSFMDVTRSGSNPMHMCFVFSDYNTQLWDVNLLYNTDEVNIANLFILNAADTARTPPEMRMEAVVADGPDPLIFLAQLTTPAKAGALLGPTDAVFPPGKCVHAFTFEPGQPPYRTLAGLMCLGRKGFIMATGKLPIGSMFALQDREDDQIWNLWLDPDVVDIAEGQLATNLDIASINYDHLADRLIGLASFVKARYERTSTGHLWSLLTLYSRSIRFTTSSLTRESLLRWSTRREMALYTSDDFFQRTVSRRQPTETVCLRTLESRTSGGEG</sequence>
<accession>A0A1Y2DIT0</accession>
<name>A0A1Y2DIT0_9PEZI</name>
<dbReference type="RefSeq" id="XP_040711825.1">
    <property type="nucleotide sequence ID" value="XM_040861037.1"/>
</dbReference>
<gene>
    <name evidence="1" type="ORF">BCR38DRAFT_445693</name>
</gene>
<evidence type="ECO:0000313" key="2">
    <source>
        <dbReference type="Proteomes" id="UP000193689"/>
    </source>
</evidence>
<keyword evidence="2" id="KW-1185">Reference proteome</keyword>
<organism evidence="1 2">
    <name type="scientific">Pseudomassariella vexata</name>
    <dbReference type="NCBI Taxonomy" id="1141098"/>
    <lineage>
        <taxon>Eukaryota</taxon>
        <taxon>Fungi</taxon>
        <taxon>Dikarya</taxon>
        <taxon>Ascomycota</taxon>
        <taxon>Pezizomycotina</taxon>
        <taxon>Sordariomycetes</taxon>
        <taxon>Xylariomycetidae</taxon>
        <taxon>Amphisphaeriales</taxon>
        <taxon>Pseudomassariaceae</taxon>
        <taxon>Pseudomassariella</taxon>
    </lineage>
</organism>
<reference evidence="1 2" key="1">
    <citation type="submission" date="2016-07" db="EMBL/GenBank/DDBJ databases">
        <title>Pervasive Adenine N6-methylation of Active Genes in Fungi.</title>
        <authorList>
            <consortium name="DOE Joint Genome Institute"/>
            <person name="Mondo S.J."/>
            <person name="Dannebaum R.O."/>
            <person name="Kuo R.C."/>
            <person name="Labutti K."/>
            <person name="Haridas S."/>
            <person name="Kuo A."/>
            <person name="Salamov A."/>
            <person name="Ahrendt S.R."/>
            <person name="Lipzen A."/>
            <person name="Sullivan W."/>
            <person name="Andreopoulos W.B."/>
            <person name="Clum A."/>
            <person name="Lindquist E."/>
            <person name="Daum C."/>
            <person name="Ramamoorthy G.K."/>
            <person name="Gryganskyi A."/>
            <person name="Culley D."/>
            <person name="Magnuson J.K."/>
            <person name="James T.Y."/>
            <person name="O'Malley M.A."/>
            <person name="Stajich J.E."/>
            <person name="Spatafora J.W."/>
            <person name="Visel A."/>
            <person name="Grigoriev I.V."/>
        </authorList>
    </citation>
    <scope>NUCLEOTIDE SEQUENCE [LARGE SCALE GENOMIC DNA]</scope>
    <source>
        <strain evidence="1 2">CBS 129021</strain>
    </source>
</reference>
<dbReference type="InParanoid" id="A0A1Y2DIT0"/>
<dbReference type="Proteomes" id="UP000193689">
    <property type="component" value="Unassembled WGS sequence"/>
</dbReference>
<dbReference type="AlphaFoldDB" id="A0A1Y2DIT0"/>